<dbReference type="SUPFAM" id="SSF55008">
    <property type="entry name" value="HMA, heavy metal-associated domain"/>
    <property type="match status" value="1"/>
</dbReference>
<evidence type="ECO:0000259" key="1">
    <source>
        <dbReference type="PROSITE" id="PS50846"/>
    </source>
</evidence>
<proteinExistence type="predicted"/>
<sequence length="73" mass="7478">MLSSAFIGSTTLEVEGMTRAHFQRAVTEQIAAVDSVGSVNVDLAAGTVTVTASRPVDRADIAAVDEAGYVLAP</sequence>
<keyword evidence="3" id="KW-1185">Reference proteome</keyword>
<dbReference type="CDD" id="cd00371">
    <property type="entry name" value="HMA"/>
    <property type="match status" value="1"/>
</dbReference>
<dbReference type="InterPro" id="IPR036163">
    <property type="entry name" value="HMA_dom_sf"/>
</dbReference>
<evidence type="ECO:0000313" key="2">
    <source>
        <dbReference type="EMBL" id="SCG65562.1"/>
    </source>
</evidence>
<dbReference type="EMBL" id="LT607754">
    <property type="protein sequence ID" value="SCG65562.1"/>
    <property type="molecule type" value="Genomic_DNA"/>
</dbReference>
<dbReference type="RefSeq" id="WP_089013657.1">
    <property type="nucleotide sequence ID" value="NZ_LT607754.1"/>
</dbReference>
<evidence type="ECO:0000313" key="3">
    <source>
        <dbReference type="Proteomes" id="UP000198221"/>
    </source>
</evidence>
<dbReference type="Proteomes" id="UP000198221">
    <property type="component" value="Chromosome I"/>
</dbReference>
<dbReference type="OrthoDB" id="9813965at2"/>
<accession>A0A1C5J4R1</accession>
<feature type="domain" description="HMA" evidence="1">
    <location>
        <begin position="8"/>
        <end position="72"/>
    </location>
</feature>
<dbReference type="PROSITE" id="PS50846">
    <property type="entry name" value="HMA_2"/>
    <property type="match status" value="1"/>
</dbReference>
<reference evidence="3" key="1">
    <citation type="submission" date="2016-06" db="EMBL/GenBank/DDBJ databases">
        <authorList>
            <person name="Varghese N."/>
            <person name="Submissions Spin"/>
        </authorList>
    </citation>
    <scope>NUCLEOTIDE SEQUENCE [LARGE SCALE GENOMIC DNA]</scope>
    <source>
        <strain evidence="3">DSM 43819</strain>
    </source>
</reference>
<organism evidence="2 3">
    <name type="scientific">Micromonospora inositola</name>
    <dbReference type="NCBI Taxonomy" id="47865"/>
    <lineage>
        <taxon>Bacteria</taxon>
        <taxon>Bacillati</taxon>
        <taxon>Actinomycetota</taxon>
        <taxon>Actinomycetes</taxon>
        <taxon>Micromonosporales</taxon>
        <taxon>Micromonosporaceae</taxon>
        <taxon>Micromonospora</taxon>
    </lineage>
</organism>
<dbReference type="AlphaFoldDB" id="A0A1C5J4R1"/>
<dbReference type="InterPro" id="IPR006121">
    <property type="entry name" value="HMA_dom"/>
</dbReference>
<dbReference type="GO" id="GO:0046872">
    <property type="term" value="F:metal ion binding"/>
    <property type="evidence" value="ECO:0007669"/>
    <property type="project" value="InterPro"/>
</dbReference>
<name>A0A1C5J4R1_9ACTN</name>
<protein>
    <submittedName>
        <fullName evidence="2">Copper chaperone CopZ</fullName>
    </submittedName>
</protein>
<dbReference type="Pfam" id="PF00403">
    <property type="entry name" value="HMA"/>
    <property type="match status" value="1"/>
</dbReference>
<gene>
    <name evidence="2" type="ORF">GA0070613_4020</name>
</gene>
<dbReference type="Gene3D" id="3.30.70.100">
    <property type="match status" value="1"/>
</dbReference>